<dbReference type="EMBL" id="CP107525">
    <property type="protein sequence ID" value="UZW64575.1"/>
    <property type="molecule type" value="Genomic_DNA"/>
</dbReference>
<reference evidence="1" key="2">
    <citation type="submission" date="2022-11" db="EMBL/GenBank/DDBJ databases">
        <title>complete genomes of mycoplasma synoviae ZX313 strain and SD2 strain.</title>
        <authorList>
            <person name="Zhong Q."/>
        </authorList>
    </citation>
    <scope>NUCLEOTIDE SEQUENCE</scope>
    <source>
        <strain evidence="1">SD2</strain>
    </source>
</reference>
<gene>
    <name evidence="1" type="ORF">OIE46_00580</name>
</gene>
<protein>
    <submittedName>
        <fullName evidence="1">Aspartyl/glutamyl-tRNA amidotransferase subunit C</fullName>
    </submittedName>
</protein>
<proteinExistence type="predicted"/>
<sequence length="100" mass="11973">MKKFSKKKFLEIAKVIMLEPNDELIEKIKIQWDDLLQDLKSLDKLDLKNVEPLTHNNETYYEDFLREDEVVNFDNITKDDILKNAKEKDENYITLVKVVK</sequence>
<evidence type="ECO:0000313" key="2">
    <source>
        <dbReference type="Proteomes" id="UP001164481"/>
    </source>
</evidence>
<dbReference type="Proteomes" id="UP001164481">
    <property type="component" value="Chromosome"/>
</dbReference>
<accession>A0AAX3EZV3</accession>
<organism evidence="1 2">
    <name type="scientific">Mycoplasmopsis synoviae</name>
    <name type="common">Mycoplasma synoviae</name>
    <dbReference type="NCBI Taxonomy" id="2109"/>
    <lineage>
        <taxon>Bacteria</taxon>
        <taxon>Bacillati</taxon>
        <taxon>Mycoplasmatota</taxon>
        <taxon>Mycoplasmoidales</taxon>
        <taxon>Metamycoplasmataceae</taxon>
        <taxon>Mycoplasmopsis</taxon>
    </lineage>
</organism>
<dbReference type="GO" id="GO:0006450">
    <property type="term" value="P:regulation of translational fidelity"/>
    <property type="evidence" value="ECO:0007669"/>
    <property type="project" value="InterPro"/>
</dbReference>
<dbReference type="SUPFAM" id="SSF141000">
    <property type="entry name" value="Glu-tRNAGln amidotransferase C subunit"/>
    <property type="match status" value="1"/>
</dbReference>
<dbReference type="RefSeq" id="WP_154221554.1">
    <property type="nucleotide sequence ID" value="NZ_CP034544.1"/>
</dbReference>
<reference evidence="1" key="1">
    <citation type="submission" date="2022-10" db="EMBL/GenBank/DDBJ databases">
        <authorList>
            <person name="Wei X."/>
        </authorList>
    </citation>
    <scope>NUCLEOTIDE SEQUENCE</scope>
    <source>
        <strain evidence="1">SD2</strain>
    </source>
</reference>
<dbReference type="AlphaFoldDB" id="A0AAX3EZV3"/>
<evidence type="ECO:0000313" key="1">
    <source>
        <dbReference type="EMBL" id="UZW64575.1"/>
    </source>
</evidence>
<name>A0AAX3EZV3_MYCSY</name>
<dbReference type="InterPro" id="IPR036113">
    <property type="entry name" value="Asp/Glu-ADT_sf_sub_c"/>
</dbReference>
<dbReference type="Pfam" id="PF02686">
    <property type="entry name" value="GatC"/>
    <property type="match status" value="1"/>
</dbReference>
<dbReference type="InterPro" id="IPR003837">
    <property type="entry name" value="GatC"/>
</dbReference>